<organism evidence="1 2">
    <name type="scientific">Candidatus Uhrbacteria bacterium RIFCSPLOWO2_02_FULL_51_9</name>
    <dbReference type="NCBI Taxonomy" id="1802410"/>
    <lineage>
        <taxon>Bacteria</taxon>
        <taxon>Candidatus Uhriibacteriota</taxon>
    </lineage>
</organism>
<evidence type="ECO:0000313" key="1">
    <source>
        <dbReference type="EMBL" id="OGL88446.1"/>
    </source>
</evidence>
<accession>A0A1F7VD38</accession>
<comment type="caution">
    <text evidence="1">The sequence shown here is derived from an EMBL/GenBank/DDBJ whole genome shotgun (WGS) entry which is preliminary data.</text>
</comment>
<sequence>MEIVGPSPRSGHKEQHRFRAVVPHDFRDLKEHSGPHWAICVTPPGGESIVVVENDRTVYFFTKMVDEERYRLDAEVERVPNEMGHPYPGIAMTLRGIAERDTPHLTTRFRLDNGGIGVEIEITR</sequence>
<protein>
    <submittedName>
        <fullName evidence="1">Uncharacterized protein</fullName>
    </submittedName>
</protein>
<dbReference type="Proteomes" id="UP000176678">
    <property type="component" value="Unassembled WGS sequence"/>
</dbReference>
<gene>
    <name evidence="1" type="ORF">A3H75_01045</name>
</gene>
<dbReference type="AlphaFoldDB" id="A0A1F7VD38"/>
<dbReference type="EMBL" id="MGES01000046">
    <property type="protein sequence ID" value="OGL88446.1"/>
    <property type="molecule type" value="Genomic_DNA"/>
</dbReference>
<reference evidence="1 2" key="1">
    <citation type="journal article" date="2016" name="Nat. Commun.">
        <title>Thousands of microbial genomes shed light on interconnected biogeochemical processes in an aquifer system.</title>
        <authorList>
            <person name="Anantharaman K."/>
            <person name="Brown C.T."/>
            <person name="Hug L.A."/>
            <person name="Sharon I."/>
            <person name="Castelle C.J."/>
            <person name="Probst A.J."/>
            <person name="Thomas B.C."/>
            <person name="Singh A."/>
            <person name="Wilkins M.J."/>
            <person name="Karaoz U."/>
            <person name="Brodie E.L."/>
            <person name="Williams K.H."/>
            <person name="Hubbard S.S."/>
            <person name="Banfield J.F."/>
        </authorList>
    </citation>
    <scope>NUCLEOTIDE SEQUENCE [LARGE SCALE GENOMIC DNA]</scope>
</reference>
<evidence type="ECO:0000313" key="2">
    <source>
        <dbReference type="Proteomes" id="UP000176678"/>
    </source>
</evidence>
<proteinExistence type="predicted"/>
<name>A0A1F7VD38_9BACT</name>